<dbReference type="EMBL" id="VIRV01000005">
    <property type="protein sequence ID" value="MBY0758556.1"/>
    <property type="molecule type" value="Genomic_DNA"/>
</dbReference>
<protein>
    <submittedName>
        <fullName evidence="2">Uncharacterized protein</fullName>
    </submittedName>
</protein>
<keyword evidence="1" id="KW-0812">Transmembrane</keyword>
<accession>A0ABS7L663</accession>
<proteinExistence type="predicted"/>
<comment type="caution">
    <text evidence="2">The sequence shown here is derived from an EMBL/GenBank/DDBJ whole genome shotgun (WGS) entry which is preliminary data.</text>
</comment>
<reference evidence="2 3" key="1">
    <citation type="journal article" date="2020" name="New Microbes New Infect">
        <title>Sellimonas caecigallum sp. nov., description and genome sequence of a new member of the Sellimonas genus isolated from the cecum of feral chicken.</title>
        <authorList>
            <person name="Wongkuna S."/>
            <person name="Ghimire S."/>
            <person name="Antony L."/>
            <person name="Chankhamhaengdecha S."/>
            <person name="Janvilisri T."/>
            <person name="Scaria J."/>
        </authorList>
    </citation>
    <scope>NUCLEOTIDE SEQUENCE [LARGE SCALE GENOMIC DNA]</scope>
    <source>
        <strain evidence="2 3">SW451</strain>
    </source>
</reference>
<gene>
    <name evidence="2" type="ORF">FLB61_05540</name>
</gene>
<keyword evidence="3" id="KW-1185">Reference proteome</keyword>
<dbReference type="RefSeq" id="WP_221919610.1">
    <property type="nucleotide sequence ID" value="NZ_CP173660.1"/>
</dbReference>
<evidence type="ECO:0000313" key="2">
    <source>
        <dbReference type="EMBL" id="MBY0758556.1"/>
    </source>
</evidence>
<keyword evidence="1" id="KW-1133">Transmembrane helix</keyword>
<feature type="transmembrane region" description="Helical" evidence="1">
    <location>
        <begin position="6"/>
        <end position="27"/>
    </location>
</feature>
<name>A0ABS7L663_9FIRM</name>
<sequence length="144" mass="16450">MKLDATITISIILAICALFAPSITALINNRHQYKMRKLELEYDFKSQHSSITYKNKYDTYKAFLDSAGDYSLMHDYAGNYIKMLSCSQNALLLCDSETKPFLLKFIKGLDENMTSDSHEYKILLSGIAESFNRELSSLSSEYNN</sequence>
<organism evidence="2 3">
    <name type="scientific">Sellimonas caecigallum</name>
    <dbReference type="NCBI Taxonomy" id="2592333"/>
    <lineage>
        <taxon>Bacteria</taxon>
        <taxon>Bacillati</taxon>
        <taxon>Bacillota</taxon>
        <taxon>Clostridia</taxon>
        <taxon>Lachnospirales</taxon>
        <taxon>Lachnospiraceae</taxon>
        <taxon>Sellimonas</taxon>
    </lineage>
</organism>
<dbReference type="Proteomes" id="UP000779049">
    <property type="component" value="Unassembled WGS sequence"/>
</dbReference>
<evidence type="ECO:0000256" key="1">
    <source>
        <dbReference type="SAM" id="Phobius"/>
    </source>
</evidence>
<evidence type="ECO:0000313" key="3">
    <source>
        <dbReference type="Proteomes" id="UP000779049"/>
    </source>
</evidence>
<keyword evidence="1" id="KW-0472">Membrane</keyword>